<dbReference type="InterPro" id="IPR018060">
    <property type="entry name" value="HTH_AraC"/>
</dbReference>
<accession>F2GDB4</accession>
<keyword evidence="3" id="KW-0804">Transcription</keyword>
<dbReference type="KEGG" id="amc:MADE_1015590"/>
<feature type="domain" description="HTH araC/xylS-type" evidence="4">
    <location>
        <begin position="244"/>
        <end position="344"/>
    </location>
</feature>
<sequence length="347" mass="38923">MFLLFCDKPMPSVSPPYAQSIVNYLVSLGFNEIEITTQVSAPAVSPSSSRVSMQDYVSLLNKGALLTNNSLFGFELGKHIQAKDYGVLGYLVESCENLAQAIQALTRFDALVANIGNTTVVNESTNVHINWKPKSDDCKQMVLRNTTAWVATVYKILGQACQIHAITFTFPLSVRERGTLEAWFNCDVMGEADTNAIIFPQSLLHIPFTSENRAMFSALIAVTETELRRCYQQGNSPGETDVFEHIRVSVEALLKAQPTLKECNQQRIASALFISPRTLQRKLKLSGTSFQQLLNDERKCRLDELLKHHSIADTADLLGFKEQSSFTHAFKKWYSTTPLRYQKQLVK</sequence>
<dbReference type="PROSITE" id="PS01124">
    <property type="entry name" value="HTH_ARAC_FAMILY_2"/>
    <property type="match status" value="1"/>
</dbReference>
<evidence type="ECO:0000256" key="1">
    <source>
        <dbReference type="ARBA" id="ARBA00023015"/>
    </source>
</evidence>
<proteinExistence type="predicted"/>
<dbReference type="PANTHER" id="PTHR47894:SF1">
    <property type="entry name" value="HTH-TYPE TRANSCRIPTIONAL REGULATOR VQSM"/>
    <property type="match status" value="1"/>
</dbReference>
<dbReference type="Gene3D" id="1.10.10.60">
    <property type="entry name" value="Homeodomain-like"/>
    <property type="match status" value="1"/>
</dbReference>
<dbReference type="PANTHER" id="PTHR47894">
    <property type="entry name" value="HTH-TYPE TRANSCRIPTIONAL REGULATOR GADX"/>
    <property type="match status" value="1"/>
</dbReference>
<protein>
    <submittedName>
        <fullName evidence="5">Transcriptional regulator</fullName>
    </submittedName>
</protein>
<dbReference type="Proteomes" id="UP000001870">
    <property type="component" value="Chromosome"/>
</dbReference>
<dbReference type="GO" id="GO:0003700">
    <property type="term" value="F:DNA-binding transcription factor activity"/>
    <property type="evidence" value="ECO:0007669"/>
    <property type="project" value="InterPro"/>
</dbReference>
<dbReference type="HOGENOM" id="CLU_047522_1_0_6"/>
<keyword evidence="6" id="KW-1185">Reference proteome</keyword>
<dbReference type="SUPFAM" id="SSF46689">
    <property type="entry name" value="Homeodomain-like"/>
    <property type="match status" value="1"/>
</dbReference>
<dbReference type="Pfam" id="PF12625">
    <property type="entry name" value="Arabinose_bd"/>
    <property type="match status" value="1"/>
</dbReference>
<organism evidence="5 6">
    <name type="scientific">Alteromonas mediterranea (strain DSM 17117 / CIP 110805 / LMG 28347 / Deep ecotype)</name>
    <dbReference type="NCBI Taxonomy" id="1774373"/>
    <lineage>
        <taxon>Bacteria</taxon>
        <taxon>Pseudomonadati</taxon>
        <taxon>Pseudomonadota</taxon>
        <taxon>Gammaproteobacteria</taxon>
        <taxon>Alteromonadales</taxon>
        <taxon>Alteromonadaceae</taxon>
        <taxon>Alteromonas/Salinimonas group</taxon>
        <taxon>Alteromonas</taxon>
    </lineage>
</organism>
<dbReference type="GO" id="GO:0005829">
    <property type="term" value="C:cytosol"/>
    <property type="evidence" value="ECO:0007669"/>
    <property type="project" value="TreeGrafter"/>
</dbReference>
<evidence type="ECO:0000256" key="2">
    <source>
        <dbReference type="ARBA" id="ARBA00023125"/>
    </source>
</evidence>
<reference evidence="5 6" key="1">
    <citation type="journal article" date="2008" name="ISME J.">
        <title>Comparative genomics of two ecotypes of the marine planktonic copiotroph Alteromonas macleodii suggests alternative lifestyles associated with different kinds of particulate organic matter.</title>
        <authorList>
            <person name="Ivars-Martinez E."/>
            <person name="Martin-Cuadrado A.B."/>
            <person name="D'Auria G."/>
            <person name="Mira A."/>
            <person name="Ferriera S."/>
            <person name="Johnson J."/>
            <person name="Friedman R."/>
            <person name="Rodriguez-Valera F."/>
        </authorList>
    </citation>
    <scope>NUCLEOTIDE SEQUENCE [LARGE SCALE GENOMIC DNA]</scope>
    <source>
        <strain evidence="6">DSM 17117 / CIP 110805 / LMG 28347 / Deep ecotype</strain>
    </source>
</reference>
<evidence type="ECO:0000256" key="3">
    <source>
        <dbReference type="ARBA" id="ARBA00023163"/>
    </source>
</evidence>
<evidence type="ECO:0000313" key="6">
    <source>
        <dbReference type="Proteomes" id="UP000001870"/>
    </source>
</evidence>
<evidence type="ECO:0000259" key="4">
    <source>
        <dbReference type="PROSITE" id="PS01124"/>
    </source>
</evidence>
<dbReference type="SMART" id="SM00342">
    <property type="entry name" value="HTH_ARAC"/>
    <property type="match status" value="1"/>
</dbReference>
<dbReference type="InterPro" id="IPR032687">
    <property type="entry name" value="AraC-type_N"/>
</dbReference>
<dbReference type="EMBL" id="CP001103">
    <property type="protein sequence ID" value="AEA99250.1"/>
    <property type="molecule type" value="Genomic_DNA"/>
</dbReference>
<reference evidence="5 6" key="2">
    <citation type="journal article" date="2015" name="Antonie Van Leeuwenhoek">
        <title>Ecophysiological diversity of a novel member of the genus Alteromonas, and description of Alteromonas mediterranea sp. nov.</title>
        <authorList>
            <person name="Ivanova E.P."/>
            <person name="Lopez-Perez M."/>
            <person name="Zabalos M."/>
            <person name="Nguyen S.H."/>
            <person name="Webb H.K."/>
            <person name="Ryan J."/>
            <person name="Lagutin K."/>
            <person name="Vyssotski M."/>
            <person name="Crawford R.J."/>
            <person name="Rodriguez-Valera F."/>
        </authorList>
    </citation>
    <scope>NUCLEOTIDE SEQUENCE [LARGE SCALE GENOMIC DNA]</scope>
    <source>
        <strain evidence="6">DSM 17117 / CIP 110805 / LMG 28347 / Deep ecotype</strain>
    </source>
</reference>
<keyword evidence="2" id="KW-0238">DNA-binding</keyword>
<gene>
    <name evidence="5" type="ordered locus">MADE_1015590</name>
</gene>
<evidence type="ECO:0000313" key="5">
    <source>
        <dbReference type="EMBL" id="AEA99250.1"/>
    </source>
</evidence>
<dbReference type="GO" id="GO:0000976">
    <property type="term" value="F:transcription cis-regulatory region binding"/>
    <property type="evidence" value="ECO:0007669"/>
    <property type="project" value="TreeGrafter"/>
</dbReference>
<dbReference type="Pfam" id="PF12833">
    <property type="entry name" value="HTH_18"/>
    <property type="match status" value="1"/>
</dbReference>
<name>F2GDB4_ALTMD</name>
<dbReference type="AlphaFoldDB" id="F2GDB4"/>
<dbReference type="InterPro" id="IPR009057">
    <property type="entry name" value="Homeodomain-like_sf"/>
</dbReference>
<keyword evidence="1" id="KW-0805">Transcription regulation</keyword>